<evidence type="ECO:0000313" key="2">
    <source>
        <dbReference type="Proteomes" id="UP001171945"/>
    </source>
</evidence>
<protein>
    <recommendedName>
        <fullName evidence="3">DUF262 domain-containing protein</fullName>
    </recommendedName>
</protein>
<organism evidence="1 2">
    <name type="scientific">Candidatus Marithioploca araucensis</name>
    <dbReference type="NCBI Taxonomy" id="70273"/>
    <lineage>
        <taxon>Bacteria</taxon>
        <taxon>Pseudomonadati</taxon>
        <taxon>Pseudomonadota</taxon>
        <taxon>Gammaproteobacteria</taxon>
        <taxon>Thiotrichales</taxon>
        <taxon>Thiotrichaceae</taxon>
        <taxon>Candidatus Marithioploca</taxon>
    </lineage>
</organism>
<gene>
    <name evidence="1" type="ORF">QUF54_09090</name>
</gene>
<dbReference type="Proteomes" id="UP001171945">
    <property type="component" value="Unassembled WGS sequence"/>
</dbReference>
<accession>A0ABT7VV92</accession>
<reference evidence="1" key="1">
    <citation type="submission" date="2023-06" db="EMBL/GenBank/DDBJ databases">
        <title>Uncultivated large filamentous bacteria from sulfidic sediments reveal new species and different genomic features in energy metabolism and defense.</title>
        <authorList>
            <person name="Fonseca A."/>
        </authorList>
    </citation>
    <scope>NUCLEOTIDE SEQUENCE</scope>
    <source>
        <strain evidence="1">HSG4</strain>
    </source>
</reference>
<comment type="caution">
    <text evidence="1">The sequence shown here is derived from an EMBL/GenBank/DDBJ whole genome shotgun (WGS) entry which is preliminary data.</text>
</comment>
<dbReference type="PROSITE" id="PS51257">
    <property type="entry name" value="PROKAR_LIPOPROTEIN"/>
    <property type="match status" value="1"/>
</dbReference>
<sequence length="166" mass="18690">MNKSPQIVIDTCVLISALLSCHSASFNLLKRLGTGEFYLVPNQRLGMHSATRCGTQSVPEFIPKQILGTRKRKMDIPNKKVKIGALEFTQEESGEVDAVVDGQQRLTSLAGVLLLKHATVSTEEENDWNLHFVLEKENFVFPTRNTSLSLASHEYRCRYPRILEMA</sequence>
<keyword evidence="2" id="KW-1185">Reference proteome</keyword>
<dbReference type="EMBL" id="JAUCGM010000675">
    <property type="protein sequence ID" value="MDM8563494.1"/>
    <property type="molecule type" value="Genomic_DNA"/>
</dbReference>
<proteinExistence type="predicted"/>
<name>A0ABT7VV92_9GAMM</name>
<evidence type="ECO:0008006" key="3">
    <source>
        <dbReference type="Google" id="ProtNLM"/>
    </source>
</evidence>
<evidence type="ECO:0000313" key="1">
    <source>
        <dbReference type="EMBL" id="MDM8563494.1"/>
    </source>
</evidence>